<dbReference type="VEuPathDB" id="FungiDB:RO3G_06491"/>
<evidence type="ECO:0000313" key="2">
    <source>
        <dbReference type="Proteomes" id="UP000009138"/>
    </source>
</evidence>
<accession>I1C006</accession>
<name>I1C006_RHIO9</name>
<evidence type="ECO:0000313" key="1">
    <source>
        <dbReference type="EMBL" id="EIE81786.1"/>
    </source>
</evidence>
<proteinExistence type="predicted"/>
<dbReference type="GeneID" id="93613462"/>
<dbReference type="Proteomes" id="UP000009138">
    <property type="component" value="Unassembled WGS sequence"/>
</dbReference>
<keyword evidence="2" id="KW-1185">Reference proteome</keyword>
<organism evidence="1 2">
    <name type="scientific">Rhizopus delemar (strain RA 99-880 / ATCC MYA-4621 / FGSC 9543 / NRRL 43880)</name>
    <name type="common">Mucormycosis agent</name>
    <name type="synonym">Rhizopus arrhizus var. delemar</name>
    <dbReference type="NCBI Taxonomy" id="246409"/>
    <lineage>
        <taxon>Eukaryota</taxon>
        <taxon>Fungi</taxon>
        <taxon>Fungi incertae sedis</taxon>
        <taxon>Mucoromycota</taxon>
        <taxon>Mucoromycotina</taxon>
        <taxon>Mucoromycetes</taxon>
        <taxon>Mucorales</taxon>
        <taxon>Mucorineae</taxon>
        <taxon>Rhizopodaceae</taxon>
        <taxon>Rhizopus</taxon>
    </lineage>
</organism>
<reference evidence="1 2" key="1">
    <citation type="journal article" date="2009" name="PLoS Genet.">
        <title>Genomic analysis of the basal lineage fungus Rhizopus oryzae reveals a whole-genome duplication.</title>
        <authorList>
            <person name="Ma L.-J."/>
            <person name="Ibrahim A.S."/>
            <person name="Skory C."/>
            <person name="Grabherr M.G."/>
            <person name="Burger G."/>
            <person name="Butler M."/>
            <person name="Elias M."/>
            <person name="Idnurm A."/>
            <person name="Lang B.F."/>
            <person name="Sone T."/>
            <person name="Abe A."/>
            <person name="Calvo S.E."/>
            <person name="Corrochano L.M."/>
            <person name="Engels R."/>
            <person name="Fu J."/>
            <person name="Hansberg W."/>
            <person name="Kim J.-M."/>
            <person name="Kodira C.D."/>
            <person name="Koehrsen M.J."/>
            <person name="Liu B."/>
            <person name="Miranda-Saavedra D."/>
            <person name="O'Leary S."/>
            <person name="Ortiz-Castellanos L."/>
            <person name="Poulter R."/>
            <person name="Rodriguez-Romero J."/>
            <person name="Ruiz-Herrera J."/>
            <person name="Shen Y.-Q."/>
            <person name="Zeng Q."/>
            <person name="Galagan J."/>
            <person name="Birren B.W."/>
            <person name="Cuomo C.A."/>
            <person name="Wickes B.L."/>
        </authorList>
    </citation>
    <scope>NUCLEOTIDE SEQUENCE [LARGE SCALE GENOMIC DNA]</scope>
    <source>
        <strain evidence="2">RA 99-880 / ATCC MYA-4621 / FGSC 9543 / NRRL 43880</strain>
    </source>
</reference>
<gene>
    <name evidence="1" type="ORF">RO3G_06491</name>
</gene>
<dbReference type="RefSeq" id="XP_067517182.1">
    <property type="nucleotide sequence ID" value="XM_067661081.1"/>
</dbReference>
<dbReference type="AlphaFoldDB" id="I1C006"/>
<protein>
    <submittedName>
        <fullName evidence="1">Uncharacterized protein</fullName>
    </submittedName>
</protein>
<dbReference type="EMBL" id="CH476735">
    <property type="protein sequence ID" value="EIE81786.1"/>
    <property type="molecule type" value="Genomic_DNA"/>
</dbReference>
<sequence length="63" mass="7433">MSHPYPEEDINHLQYSRFSHVTEERIDSNFTHDLDVGDSQQILVFLTNVHTHYLIVNGFGFDR</sequence>
<dbReference type="InParanoid" id="I1C006"/>